<name>A0A0D3IQ62_EMIH1</name>
<dbReference type="SMART" id="SM00320">
    <property type="entry name" value="WD40"/>
    <property type="match status" value="3"/>
</dbReference>
<dbReference type="KEGG" id="ehx:EMIHUDRAFT_246860"/>
<evidence type="ECO:0000256" key="2">
    <source>
        <dbReference type="ARBA" id="ARBA00022490"/>
    </source>
</evidence>
<sequence>MAVAAQRLPADFSDSGAVHSLASDWRSERPTASVACATDPIEVAHAKTQAPRVREGASQTEDAEECGAVRLARDYYVESAELNAFLARSTPELEEALHRNLGTTAFDNHDVSWEDERDVATCLHSLRHRAALPPNTPASVLESCTAVSWNATGSVVAAAYGPLDRNDWESSESVLCTWSVMRRQLDPSRADHTLQLPCCLVSLAFTASSPTSSPAGGFNGDAPLAGGASLAFSPVDPSTFVSGFEAGQLLKCGLHANEARSSESVQAPRGGPEGGGLRWAPEAATLLTRVGRSHFERLKERVEREAQMARAKEVTPTLVLAAQPPAEQLYGSPASLLYQPHSGPVYGVAFSPFHRHVFLSVSTDASARLFSLLSPQPLLVTEPSAAPLYSCSWSPARPSVFAVGGADGQLHVYDLRRSRGKPELALKVTGDGSAVYAVAFNPAEPSLIATADGQGIVKIWRLSRALSSMAPREQEAAQTVM</sequence>
<evidence type="ECO:0008006" key="8">
    <source>
        <dbReference type="Google" id="ProtNLM"/>
    </source>
</evidence>
<dbReference type="Gene3D" id="2.130.10.10">
    <property type="entry name" value="YVTN repeat-like/Quinoprotein amine dehydrogenase"/>
    <property type="match status" value="1"/>
</dbReference>
<organism evidence="6 7">
    <name type="scientific">Emiliania huxleyi (strain CCMP1516)</name>
    <dbReference type="NCBI Taxonomy" id="280463"/>
    <lineage>
        <taxon>Eukaryota</taxon>
        <taxon>Haptista</taxon>
        <taxon>Haptophyta</taxon>
        <taxon>Prymnesiophyceae</taxon>
        <taxon>Isochrysidales</taxon>
        <taxon>Noelaerhabdaceae</taxon>
        <taxon>Emiliania</taxon>
    </lineage>
</organism>
<accession>A0A0D3IQ62</accession>
<dbReference type="eggNOG" id="KOG1587">
    <property type="taxonomic scope" value="Eukaryota"/>
</dbReference>
<dbReference type="GO" id="GO:0097014">
    <property type="term" value="C:ciliary plasm"/>
    <property type="evidence" value="ECO:0007669"/>
    <property type="project" value="TreeGrafter"/>
</dbReference>
<keyword evidence="4" id="KW-0677">Repeat</keyword>
<dbReference type="PaxDb" id="2903-EOD13397"/>
<protein>
    <recommendedName>
        <fullName evidence="8">WD domain, G-beta repeat-containing protein</fullName>
    </recommendedName>
</protein>
<dbReference type="InterPro" id="IPR036322">
    <property type="entry name" value="WD40_repeat_dom_sf"/>
</dbReference>
<dbReference type="GO" id="GO:0042073">
    <property type="term" value="P:intraciliary transport"/>
    <property type="evidence" value="ECO:0007669"/>
    <property type="project" value="TreeGrafter"/>
</dbReference>
<dbReference type="EnsemblProtists" id="EOD13397">
    <property type="protein sequence ID" value="EOD13397"/>
    <property type="gene ID" value="EMIHUDRAFT_246860"/>
</dbReference>
<dbReference type="InterPro" id="IPR001680">
    <property type="entry name" value="WD40_rpt"/>
</dbReference>
<dbReference type="Pfam" id="PF00400">
    <property type="entry name" value="WD40"/>
    <property type="match status" value="2"/>
</dbReference>
<evidence type="ECO:0000256" key="4">
    <source>
        <dbReference type="ARBA" id="ARBA00022737"/>
    </source>
</evidence>
<keyword evidence="7" id="KW-1185">Reference proteome</keyword>
<keyword evidence="3 5" id="KW-0853">WD repeat</keyword>
<dbReference type="RefSeq" id="XP_005765826.1">
    <property type="nucleotide sequence ID" value="XM_005765769.1"/>
</dbReference>
<comment type="subcellular location">
    <subcellularLocation>
        <location evidence="1">Cytoplasm</location>
    </subcellularLocation>
</comment>
<dbReference type="SUPFAM" id="SSF50978">
    <property type="entry name" value="WD40 repeat-like"/>
    <property type="match status" value="1"/>
</dbReference>
<dbReference type="STRING" id="2903.R1BUI7"/>
<dbReference type="GO" id="GO:0045504">
    <property type="term" value="F:dynein heavy chain binding"/>
    <property type="evidence" value="ECO:0007669"/>
    <property type="project" value="TreeGrafter"/>
</dbReference>
<dbReference type="HOGENOM" id="CLU_031167_0_0_1"/>
<dbReference type="OMA" id="DITCIHE"/>
<dbReference type="GO" id="GO:0005868">
    <property type="term" value="C:cytoplasmic dynein complex"/>
    <property type="evidence" value="ECO:0007669"/>
    <property type="project" value="TreeGrafter"/>
</dbReference>
<dbReference type="PANTHER" id="PTHR12442:SF26">
    <property type="entry name" value="CYTOPLASMIC DYNEIN 2 INTERMEDIATE CHAIN 2"/>
    <property type="match status" value="1"/>
</dbReference>
<dbReference type="InterPro" id="IPR050687">
    <property type="entry name" value="Dynein_IC"/>
</dbReference>
<proteinExistence type="predicted"/>
<reference evidence="6" key="2">
    <citation type="submission" date="2024-10" db="UniProtKB">
        <authorList>
            <consortium name="EnsemblProtists"/>
        </authorList>
    </citation>
    <scope>IDENTIFICATION</scope>
</reference>
<evidence type="ECO:0000313" key="7">
    <source>
        <dbReference type="Proteomes" id="UP000013827"/>
    </source>
</evidence>
<dbReference type="InterPro" id="IPR015943">
    <property type="entry name" value="WD40/YVTN_repeat-like_dom_sf"/>
</dbReference>
<evidence type="ECO:0000256" key="3">
    <source>
        <dbReference type="ARBA" id="ARBA00022574"/>
    </source>
</evidence>
<reference evidence="7" key="1">
    <citation type="journal article" date="2013" name="Nature">
        <title>Pan genome of the phytoplankton Emiliania underpins its global distribution.</title>
        <authorList>
            <person name="Read B.A."/>
            <person name="Kegel J."/>
            <person name="Klute M.J."/>
            <person name="Kuo A."/>
            <person name="Lefebvre S.C."/>
            <person name="Maumus F."/>
            <person name="Mayer C."/>
            <person name="Miller J."/>
            <person name="Monier A."/>
            <person name="Salamov A."/>
            <person name="Young J."/>
            <person name="Aguilar M."/>
            <person name="Claverie J.M."/>
            <person name="Frickenhaus S."/>
            <person name="Gonzalez K."/>
            <person name="Herman E.K."/>
            <person name="Lin Y.C."/>
            <person name="Napier J."/>
            <person name="Ogata H."/>
            <person name="Sarno A.F."/>
            <person name="Shmutz J."/>
            <person name="Schroeder D."/>
            <person name="de Vargas C."/>
            <person name="Verret F."/>
            <person name="von Dassow P."/>
            <person name="Valentin K."/>
            <person name="Van de Peer Y."/>
            <person name="Wheeler G."/>
            <person name="Dacks J.B."/>
            <person name="Delwiche C.F."/>
            <person name="Dyhrman S.T."/>
            <person name="Glockner G."/>
            <person name="John U."/>
            <person name="Richards T."/>
            <person name="Worden A.Z."/>
            <person name="Zhang X."/>
            <person name="Grigoriev I.V."/>
            <person name="Allen A.E."/>
            <person name="Bidle K."/>
            <person name="Borodovsky M."/>
            <person name="Bowler C."/>
            <person name="Brownlee C."/>
            <person name="Cock J.M."/>
            <person name="Elias M."/>
            <person name="Gladyshev V.N."/>
            <person name="Groth M."/>
            <person name="Guda C."/>
            <person name="Hadaegh A."/>
            <person name="Iglesias-Rodriguez M.D."/>
            <person name="Jenkins J."/>
            <person name="Jones B.M."/>
            <person name="Lawson T."/>
            <person name="Leese F."/>
            <person name="Lindquist E."/>
            <person name="Lobanov A."/>
            <person name="Lomsadze A."/>
            <person name="Malik S.B."/>
            <person name="Marsh M.E."/>
            <person name="Mackinder L."/>
            <person name="Mock T."/>
            <person name="Mueller-Roeber B."/>
            <person name="Pagarete A."/>
            <person name="Parker M."/>
            <person name="Probert I."/>
            <person name="Quesneville H."/>
            <person name="Raines C."/>
            <person name="Rensing S.A."/>
            <person name="Riano-Pachon D.M."/>
            <person name="Richier S."/>
            <person name="Rokitta S."/>
            <person name="Shiraiwa Y."/>
            <person name="Soanes D.M."/>
            <person name="van der Giezen M."/>
            <person name="Wahlund T.M."/>
            <person name="Williams B."/>
            <person name="Wilson W."/>
            <person name="Wolfe G."/>
            <person name="Wurch L.L."/>
        </authorList>
    </citation>
    <scope>NUCLEOTIDE SEQUENCE</scope>
</reference>
<dbReference type="PANTHER" id="PTHR12442">
    <property type="entry name" value="DYNEIN INTERMEDIATE CHAIN"/>
    <property type="match status" value="1"/>
</dbReference>
<keyword evidence="2" id="KW-0963">Cytoplasm</keyword>
<dbReference type="GO" id="GO:0045503">
    <property type="term" value="F:dynein light chain binding"/>
    <property type="evidence" value="ECO:0007669"/>
    <property type="project" value="TreeGrafter"/>
</dbReference>
<dbReference type="Proteomes" id="UP000013827">
    <property type="component" value="Unassembled WGS sequence"/>
</dbReference>
<evidence type="ECO:0000313" key="6">
    <source>
        <dbReference type="EnsemblProtists" id="EOD13397"/>
    </source>
</evidence>
<dbReference type="PROSITE" id="PS50082">
    <property type="entry name" value="WD_REPEATS_2"/>
    <property type="match status" value="1"/>
</dbReference>
<dbReference type="AlphaFoldDB" id="A0A0D3IQ62"/>
<evidence type="ECO:0000256" key="5">
    <source>
        <dbReference type="PROSITE-ProRule" id="PRU00221"/>
    </source>
</evidence>
<evidence type="ECO:0000256" key="1">
    <source>
        <dbReference type="ARBA" id="ARBA00004496"/>
    </source>
</evidence>
<feature type="repeat" description="WD" evidence="5">
    <location>
        <begin position="428"/>
        <end position="470"/>
    </location>
</feature>
<dbReference type="GeneID" id="17259549"/>